<organism evidence="2 3">
    <name type="scientific">Mycena maculata</name>
    <dbReference type="NCBI Taxonomy" id="230809"/>
    <lineage>
        <taxon>Eukaryota</taxon>
        <taxon>Fungi</taxon>
        <taxon>Dikarya</taxon>
        <taxon>Basidiomycota</taxon>
        <taxon>Agaricomycotina</taxon>
        <taxon>Agaricomycetes</taxon>
        <taxon>Agaricomycetidae</taxon>
        <taxon>Agaricales</taxon>
        <taxon>Marasmiineae</taxon>
        <taxon>Mycenaceae</taxon>
        <taxon>Mycena</taxon>
    </lineage>
</organism>
<feature type="non-terminal residue" evidence="2">
    <location>
        <position position="1"/>
    </location>
</feature>
<sequence>VVQRWNGSFFVKTTLAVLGLRIQFSHEDDSICTAPEAANKGFVVLHTNTIHEVHVDFCGCEQAPEAGTPEIQLLRAGWFPTTDEHPQTCATFEAFVLLTHQAKTTMYDYYAVLEKKTDNTGIKPPDRYHEWVQMCRKFRHTTMLKRGGRAKAYDESGVEGTKEGALAIRCPGCPRPGVNLPEDWEDAT</sequence>
<dbReference type="EMBL" id="JARJLG010000314">
    <property type="protein sequence ID" value="KAJ7717746.1"/>
    <property type="molecule type" value="Genomic_DNA"/>
</dbReference>
<comment type="caution">
    <text evidence="2">The sequence shown here is derived from an EMBL/GenBank/DDBJ whole genome shotgun (WGS) entry which is preliminary data.</text>
</comment>
<dbReference type="AlphaFoldDB" id="A0AAD7MHY7"/>
<protein>
    <recommendedName>
        <fullName evidence="1">CxC2-like cysteine cluster KDZ transposase-associated domain-containing protein</fullName>
    </recommendedName>
</protein>
<gene>
    <name evidence="2" type="ORF">DFH07DRAFT_697733</name>
</gene>
<dbReference type="Proteomes" id="UP001215280">
    <property type="component" value="Unassembled WGS sequence"/>
</dbReference>
<feature type="domain" description="CxC2-like cysteine cluster KDZ transposase-associated" evidence="1">
    <location>
        <begin position="15"/>
        <end position="121"/>
    </location>
</feature>
<reference evidence="2" key="1">
    <citation type="submission" date="2023-03" db="EMBL/GenBank/DDBJ databases">
        <title>Massive genome expansion in bonnet fungi (Mycena s.s.) driven by repeated elements and novel gene families across ecological guilds.</title>
        <authorList>
            <consortium name="Lawrence Berkeley National Laboratory"/>
            <person name="Harder C.B."/>
            <person name="Miyauchi S."/>
            <person name="Viragh M."/>
            <person name="Kuo A."/>
            <person name="Thoen E."/>
            <person name="Andreopoulos B."/>
            <person name="Lu D."/>
            <person name="Skrede I."/>
            <person name="Drula E."/>
            <person name="Henrissat B."/>
            <person name="Morin E."/>
            <person name="Kohler A."/>
            <person name="Barry K."/>
            <person name="LaButti K."/>
            <person name="Morin E."/>
            <person name="Salamov A."/>
            <person name="Lipzen A."/>
            <person name="Mereny Z."/>
            <person name="Hegedus B."/>
            <person name="Baldrian P."/>
            <person name="Stursova M."/>
            <person name="Weitz H."/>
            <person name="Taylor A."/>
            <person name="Grigoriev I.V."/>
            <person name="Nagy L.G."/>
            <person name="Martin F."/>
            <person name="Kauserud H."/>
        </authorList>
    </citation>
    <scope>NUCLEOTIDE SEQUENCE</scope>
    <source>
        <strain evidence="2">CBHHK188m</strain>
    </source>
</reference>
<keyword evidence="3" id="KW-1185">Reference proteome</keyword>
<name>A0AAD7MHY7_9AGAR</name>
<evidence type="ECO:0000313" key="3">
    <source>
        <dbReference type="Proteomes" id="UP001215280"/>
    </source>
</evidence>
<dbReference type="Pfam" id="PF18803">
    <property type="entry name" value="CxC2"/>
    <property type="match status" value="1"/>
</dbReference>
<dbReference type="InterPro" id="IPR041457">
    <property type="entry name" value="CxC2_KDZ-assoc"/>
</dbReference>
<feature type="non-terminal residue" evidence="2">
    <location>
        <position position="188"/>
    </location>
</feature>
<accession>A0AAD7MHY7</accession>
<proteinExistence type="predicted"/>
<evidence type="ECO:0000313" key="2">
    <source>
        <dbReference type="EMBL" id="KAJ7717746.1"/>
    </source>
</evidence>
<evidence type="ECO:0000259" key="1">
    <source>
        <dbReference type="Pfam" id="PF18803"/>
    </source>
</evidence>